<dbReference type="AlphaFoldDB" id="A0A9J6B0H1"/>
<accession>A0A9J6B0H1</accession>
<comment type="caution">
    <text evidence="1">The sequence shown here is derived from an EMBL/GenBank/DDBJ whole genome shotgun (WGS) entry which is preliminary data.</text>
</comment>
<evidence type="ECO:0000313" key="2">
    <source>
        <dbReference type="Proteomes" id="UP000824120"/>
    </source>
</evidence>
<proteinExistence type="predicted"/>
<gene>
    <name evidence="1" type="ORF">H5410_002026</name>
</gene>
<reference evidence="1 2" key="1">
    <citation type="submission" date="2020-09" db="EMBL/GenBank/DDBJ databases">
        <title>De no assembly of potato wild relative species, Solanum commersonii.</title>
        <authorList>
            <person name="Cho K."/>
        </authorList>
    </citation>
    <scope>NUCLEOTIDE SEQUENCE [LARGE SCALE GENOMIC DNA]</scope>
    <source>
        <strain evidence="1">LZ3.2</strain>
        <tissue evidence="1">Leaf</tissue>
    </source>
</reference>
<name>A0A9J6B0H1_SOLCO</name>
<dbReference type="Proteomes" id="UP000824120">
    <property type="component" value="Chromosome 1"/>
</dbReference>
<dbReference type="EMBL" id="JACXVP010000001">
    <property type="protein sequence ID" value="KAG5630309.1"/>
    <property type="molecule type" value="Genomic_DNA"/>
</dbReference>
<protein>
    <submittedName>
        <fullName evidence="1">Uncharacterized protein</fullName>
    </submittedName>
</protein>
<evidence type="ECO:0000313" key="1">
    <source>
        <dbReference type="EMBL" id="KAG5630309.1"/>
    </source>
</evidence>
<sequence>MEYNIWWERKGGSSCIWFDDWTNLGPLFSLPTEDYLPNHILEHVISNMRFVRHTDQMDKSWWIKSSIEKFTVKSSHETLRYRADYVDDYKKIWVQGLSFKSLFWLEALWHSMPIADLCLVRTLTFLSCVSAAGFLEVVAFIWEYYARAAGILGPWIHIKHTMKNGGMHKLMLDDVGDYQVYRLKFHTTCPTTCPQMVIVLENYSPVYQTKIVSAILMGHLEIILVLGIAYCLRDQDGSLVDAKGLRISGSTNLVVEARAISEGLVTMEVNSIHRINSLITLRVQQSLREGNIFADLFLLTLVFSFVGTYEGITEQEVPREAGE</sequence>
<organism evidence="1 2">
    <name type="scientific">Solanum commersonii</name>
    <name type="common">Commerson's wild potato</name>
    <name type="synonym">Commerson's nightshade</name>
    <dbReference type="NCBI Taxonomy" id="4109"/>
    <lineage>
        <taxon>Eukaryota</taxon>
        <taxon>Viridiplantae</taxon>
        <taxon>Streptophyta</taxon>
        <taxon>Embryophyta</taxon>
        <taxon>Tracheophyta</taxon>
        <taxon>Spermatophyta</taxon>
        <taxon>Magnoliopsida</taxon>
        <taxon>eudicotyledons</taxon>
        <taxon>Gunneridae</taxon>
        <taxon>Pentapetalae</taxon>
        <taxon>asterids</taxon>
        <taxon>lamiids</taxon>
        <taxon>Solanales</taxon>
        <taxon>Solanaceae</taxon>
        <taxon>Solanoideae</taxon>
        <taxon>Solaneae</taxon>
        <taxon>Solanum</taxon>
    </lineage>
</organism>
<keyword evidence="2" id="KW-1185">Reference proteome</keyword>